<dbReference type="GO" id="GO:0016757">
    <property type="term" value="F:glycosyltransferase activity"/>
    <property type="evidence" value="ECO:0007669"/>
    <property type="project" value="TreeGrafter"/>
</dbReference>
<evidence type="ECO:0000256" key="3">
    <source>
        <dbReference type="ARBA" id="ARBA00022989"/>
    </source>
</evidence>
<dbReference type="STRING" id="591205.SAMN05421538_101566"/>
<keyword evidence="5" id="KW-1185">Reference proteome</keyword>
<dbReference type="RefSeq" id="WP_090520619.1">
    <property type="nucleotide sequence ID" value="NZ_FNAH01000001.1"/>
</dbReference>
<dbReference type="OrthoDB" id="1997677at2"/>
<dbReference type="GO" id="GO:0005737">
    <property type="term" value="C:cytoplasm"/>
    <property type="evidence" value="ECO:0007669"/>
    <property type="project" value="TreeGrafter"/>
</dbReference>
<name>A0A1G6UJF8_9RHOB</name>
<dbReference type="Pfam" id="PF13704">
    <property type="entry name" value="Glyco_tranf_2_4"/>
    <property type="match status" value="1"/>
</dbReference>
<dbReference type="AlphaFoldDB" id="A0A1G6UJF8"/>
<evidence type="ECO:0000256" key="2">
    <source>
        <dbReference type="ARBA" id="ARBA00022692"/>
    </source>
</evidence>
<keyword evidence="3" id="KW-1133">Transmembrane helix</keyword>
<protein>
    <submittedName>
        <fullName evidence="4">Glycosyl transferase family 2</fullName>
    </submittedName>
</protein>
<organism evidence="4 5">
    <name type="scientific">Paracoccus isoporae</name>
    <dbReference type="NCBI Taxonomy" id="591205"/>
    <lineage>
        <taxon>Bacteria</taxon>
        <taxon>Pseudomonadati</taxon>
        <taxon>Pseudomonadota</taxon>
        <taxon>Alphaproteobacteria</taxon>
        <taxon>Rhodobacterales</taxon>
        <taxon>Paracoccaceae</taxon>
        <taxon>Paracoccus</taxon>
    </lineage>
</organism>
<evidence type="ECO:0000313" key="5">
    <source>
        <dbReference type="Proteomes" id="UP000199344"/>
    </source>
</evidence>
<accession>A0A1G6UJF8</accession>
<dbReference type="Proteomes" id="UP000199344">
    <property type="component" value="Unassembled WGS sequence"/>
</dbReference>
<comment type="subcellular location">
    <subcellularLocation>
        <location evidence="1">Membrane</location>
        <topology evidence="1">Single-pass membrane protein</topology>
    </subcellularLocation>
</comment>
<evidence type="ECO:0000313" key="4">
    <source>
        <dbReference type="EMBL" id="SDD41560.1"/>
    </source>
</evidence>
<proteinExistence type="predicted"/>
<keyword evidence="2" id="KW-0812">Transmembrane</keyword>
<dbReference type="PANTHER" id="PTHR21461:SF69">
    <property type="entry name" value="GLYCOSYLTRANSFERASE FAMILY 92 PROTEIN"/>
    <property type="match status" value="1"/>
</dbReference>
<keyword evidence="4" id="KW-0808">Transferase</keyword>
<gene>
    <name evidence="4" type="ORF">SAMN05421538_101566</name>
</gene>
<reference evidence="4 5" key="1">
    <citation type="submission" date="2016-10" db="EMBL/GenBank/DDBJ databases">
        <authorList>
            <person name="de Groot N.N."/>
        </authorList>
    </citation>
    <scope>NUCLEOTIDE SEQUENCE [LARGE SCALE GENOMIC DNA]</scope>
    <source>
        <strain evidence="4 5">DSM 22220</strain>
    </source>
</reference>
<dbReference type="GO" id="GO:0016020">
    <property type="term" value="C:membrane"/>
    <property type="evidence" value="ECO:0007669"/>
    <property type="project" value="UniProtKB-SubCell"/>
</dbReference>
<keyword evidence="3" id="KW-0472">Membrane</keyword>
<dbReference type="EMBL" id="FNAH01000001">
    <property type="protein sequence ID" value="SDD41560.1"/>
    <property type="molecule type" value="Genomic_DNA"/>
</dbReference>
<sequence length="345" mass="38895">MRLLSVTSVRNEAPYLLEWIAWQQLIGITDLLVYSNDCDDGTDRLLDRLAAEGVLRHAQAERRPGKSIQWSALKAAWQHELRRQADWMLISDVDEFPVIHAGEGRIADLLSSVPENADAIALAWRLFGAGGVARIVDRPTVETFIRCAPVGVMHPIAATFFKSLFRPAAFGGPGVHRPRHKKDSAPVWINGSGNPMDPVVAENDKRLSLIGTAEHRSLAEMHHYSLRSAQSYLVKSERGLPNRSDKRVDLGYWVERNFNSEENRAAQRHLPQLDARIEALKGLPGVGELHQAGFDWHRTRFRHLLARQPYYDLFCQILFASDSAVLTQSEQISLLRMFSKVKPAE</sequence>
<evidence type="ECO:0000256" key="1">
    <source>
        <dbReference type="ARBA" id="ARBA00004167"/>
    </source>
</evidence>
<dbReference type="PANTHER" id="PTHR21461">
    <property type="entry name" value="GLYCOSYLTRANSFERASE FAMILY 92 PROTEIN"/>
    <property type="match status" value="1"/>
</dbReference>